<dbReference type="Gene3D" id="3.30.200.20">
    <property type="entry name" value="Phosphorylase Kinase, domain 1"/>
    <property type="match status" value="1"/>
</dbReference>
<dbReference type="FunFam" id="3.80.10.10:FF:000430">
    <property type="entry name" value="Leucine-rich repeat receptor-like protein kinase PEPR1"/>
    <property type="match status" value="1"/>
</dbReference>
<dbReference type="SUPFAM" id="SSF52058">
    <property type="entry name" value="L domain-like"/>
    <property type="match status" value="2"/>
</dbReference>
<dbReference type="PANTHER" id="PTHR48053:SF164">
    <property type="entry name" value="LEUCINE-RICH REPEAT-CONTAINING N-TERMINAL PLANT-TYPE DOMAIN-CONTAINING PROTEIN"/>
    <property type="match status" value="1"/>
</dbReference>
<evidence type="ECO:0000259" key="27">
    <source>
        <dbReference type="Pfam" id="PF23598"/>
    </source>
</evidence>
<keyword evidence="15 23" id="KW-1133">Transmembrane helix</keyword>
<feature type="transmembrane region" description="Helical" evidence="23">
    <location>
        <begin position="745"/>
        <end position="768"/>
    </location>
</feature>
<dbReference type="Pfam" id="PF23598">
    <property type="entry name" value="LRR_14"/>
    <property type="match status" value="1"/>
</dbReference>
<organism evidence="28 29">
    <name type="scientific">Trapa incisa</name>
    <dbReference type="NCBI Taxonomy" id="236973"/>
    <lineage>
        <taxon>Eukaryota</taxon>
        <taxon>Viridiplantae</taxon>
        <taxon>Streptophyta</taxon>
        <taxon>Embryophyta</taxon>
        <taxon>Tracheophyta</taxon>
        <taxon>Spermatophyta</taxon>
        <taxon>Magnoliopsida</taxon>
        <taxon>eudicotyledons</taxon>
        <taxon>Gunneridae</taxon>
        <taxon>Pentapetalae</taxon>
        <taxon>rosids</taxon>
        <taxon>malvids</taxon>
        <taxon>Myrtales</taxon>
        <taxon>Lythraceae</taxon>
        <taxon>Trapa</taxon>
    </lineage>
</organism>
<evidence type="ECO:0000256" key="19">
    <source>
        <dbReference type="ARBA" id="ARBA00023242"/>
    </source>
</evidence>
<keyword evidence="14" id="KW-0067">ATP-binding</keyword>
<evidence type="ECO:0000256" key="14">
    <source>
        <dbReference type="ARBA" id="ARBA00022840"/>
    </source>
</evidence>
<dbReference type="InterPro" id="IPR003591">
    <property type="entry name" value="Leu-rich_rpt_typical-subtyp"/>
</dbReference>
<keyword evidence="16 23" id="KW-0472">Membrane</keyword>
<feature type="domain" description="C3HC-type" evidence="25">
    <location>
        <begin position="1060"/>
        <end position="1184"/>
    </location>
</feature>
<evidence type="ECO:0000256" key="18">
    <source>
        <dbReference type="ARBA" id="ARBA00023180"/>
    </source>
</evidence>
<keyword evidence="6" id="KW-0597">Phosphoprotein</keyword>
<evidence type="ECO:0000259" key="25">
    <source>
        <dbReference type="Pfam" id="PF07967"/>
    </source>
</evidence>
<evidence type="ECO:0000256" key="8">
    <source>
        <dbReference type="ARBA" id="ARBA00022679"/>
    </source>
</evidence>
<keyword evidence="18" id="KW-0325">Glycoprotein</keyword>
<keyword evidence="17" id="KW-0675">Receptor</keyword>
<evidence type="ECO:0000259" key="26">
    <source>
        <dbReference type="Pfam" id="PF08263"/>
    </source>
</evidence>
<evidence type="ECO:0000256" key="20">
    <source>
        <dbReference type="ARBA" id="ARBA00047899"/>
    </source>
</evidence>
<dbReference type="GO" id="GO:0004674">
    <property type="term" value="F:protein serine/threonine kinase activity"/>
    <property type="evidence" value="ECO:0007669"/>
    <property type="project" value="UniProtKB-KW"/>
</dbReference>
<keyword evidence="10 24" id="KW-0732">Signal</keyword>
<dbReference type="InterPro" id="IPR011009">
    <property type="entry name" value="Kinase-like_dom_sf"/>
</dbReference>
<keyword evidence="9 23" id="KW-0812">Transmembrane</keyword>
<dbReference type="FunFam" id="3.80.10.10:FF:000095">
    <property type="entry name" value="LRR receptor-like serine/threonine-protein kinase GSO1"/>
    <property type="match status" value="1"/>
</dbReference>
<feature type="chain" id="PRO_5042870594" description="non-specific serine/threonine protein kinase" evidence="24">
    <location>
        <begin position="32"/>
        <end position="1946"/>
    </location>
</feature>
<keyword evidence="13" id="KW-0418">Kinase</keyword>
<feature type="region of interest" description="Disordered" evidence="22">
    <location>
        <begin position="921"/>
        <end position="949"/>
    </location>
</feature>
<feature type="domain" description="Disease resistance R13L4/SHOC-2-like LRR" evidence="27">
    <location>
        <begin position="545"/>
        <end position="661"/>
    </location>
</feature>
<feature type="signal peptide" evidence="24">
    <location>
        <begin position="1"/>
        <end position="31"/>
    </location>
</feature>
<dbReference type="SUPFAM" id="SSF56112">
    <property type="entry name" value="Protein kinase-like (PK-like)"/>
    <property type="match status" value="1"/>
</dbReference>
<proteinExistence type="predicted"/>
<evidence type="ECO:0000256" key="22">
    <source>
        <dbReference type="SAM" id="MobiDB-lite"/>
    </source>
</evidence>
<dbReference type="Pfam" id="PF00560">
    <property type="entry name" value="LRR_1"/>
    <property type="match status" value="5"/>
</dbReference>
<dbReference type="InterPro" id="IPR013210">
    <property type="entry name" value="LRR_N_plant-typ"/>
</dbReference>
<reference evidence="28 29" key="1">
    <citation type="journal article" date="2023" name="Hortic Res">
        <title>Pangenome of water caltrop reveals structural variations and asymmetric subgenome divergence after allopolyploidization.</title>
        <authorList>
            <person name="Zhang X."/>
            <person name="Chen Y."/>
            <person name="Wang L."/>
            <person name="Yuan Y."/>
            <person name="Fang M."/>
            <person name="Shi L."/>
            <person name="Lu R."/>
            <person name="Comes H.P."/>
            <person name="Ma Y."/>
            <person name="Chen Y."/>
            <person name="Huang G."/>
            <person name="Zhou Y."/>
            <person name="Zheng Z."/>
            <person name="Qiu Y."/>
        </authorList>
    </citation>
    <scope>NUCLEOTIDE SEQUENCE [LARGE SCALE GENOMIC DNA]</scope>
    <source>
        <tissue evidence="28">Roots</tissue>
    </source>
</reference>
<dbReference type="InterPro" id="IPR055414">
    <property type="entry name" value="LRR_R13L4/SHOC2-like"/>
</dbReference>
<dbReference type="InterPro" id="IPR001611">
    <property type="entry name" value="Leu-rich_rpt"/>
</dbReference>
<gene>
    <name evidence="28" type="ORF">SAY87_012609</name>
</gene>
<dbReference type="FunFam" id="3.80.10.10:FF:000177">
    <property type="entry name" value="Leucine-rich repeat receptor-like serine/threonine-protein kinase At1g17230"/>
    <property type="match status" value="1"/>
</dbReference>
<sequence length="1946" mass="210685">MSRNRRFDDAPRLSFGFLILWVCLHVFVAGGELNEEGLLLLQFKGSLRDPCNNLQNWNSSDSSPCNWTGISCSDSRVTSIVLYELNLSGTLSPIVCKLPQLAELNVSKNLISGTIPADLASCTNLETLDICTNKFHSMLPLELFNMSTLRKLSICENFIFGEIPEEIGRLASLEELELYSNNLTGPIPRSIKDLKKLRIIRAGLNLFSGSIPSEISDCESLQILGLAQNRLEGSLPRGLKKLRNLTSLILWQNSLSGEIPSEIGNLSNLELLALHENSFTGPIPREIGMITCLQRLYLYRNGLNGSIPDEIAGCVSAVEIDLSENRLTGKIPNGLGRIPNLQLIHLFENMLEGNIPREFGRLKQLQNLDLSINDLSGEIPVELQDLSSLVDLQLFDNKLEGTIPPLVGFNSNLRVLDISANRLVGSIPRHLCRHRNLIFLSLGSNNLSGNIPHGLKVCESLVQLMLGDNQLTGSLPTTIYKLQNLTSLELFQNRFSGLIPPEIGNLSNLERLLLADNYFFGVIPAEIGRLVHLVTFNVSSNRLSGNVPREVGDCVRLQRLDLSRNQFGGQLPSELGELVNLELLKLSDNGFLGEIPRSLGGLRRLTELQMGGNFFSGSIPVEFGQLTALQISLNMSHNNLSGQIPQELGKLRMLESLYLNNNELAGEIPALIGDLPSLLVCNLSDNSLTGAIPDTPTFRRIDPSNFAGNRGLRGFYDLEKSHPAIGSSHTSRPSWIDAGSSREKIVTLTALIIGFTSLIFIIIICWAMKRPRHPFISLQEEDHVKEPDNVIDNYYFPKEGFTYHDLVESTGNFSDAAVIGGGACGTVYKAAMSDGTLIAVKKLKSRGEGASVDASFRAEIKSVRDGVQTCEIFDKRLHLSSKRMVREMSLFLKIAFFCTSASPYNRPTMKEVIAMMLDAREGCSNSPPSPSSSSETPFEDDPPSMAYCKGERERDNAGLYCASRESEVRARTEKKMKEEVISSGGNNNDAFTIARSSPAASSAGASSPAVLVNAGSVEWLGNGQPSKGGSVSYIGHPPKPSLSTNAAGCTVGSFQASCRPWERGDLLRRLATFNPSNWFSKPKAASSLACARRGWINVDLNKIECESCGASFKYSSFSKTQSGADGAEEDFAEQLDGGHKVGCPWRGNSCPESLVQFPPAPPSALIGGYKDRCDGLLQFSVLPVVSTAAVEQMQVSRGPQMERFLSNSQTYVHGELGFKAECFFALESLDENMISYTRAQKLISLCGWEARWLPNIQDCEEHSAQSARNGNTSSPLKKQGRPQDPGPSRKEFSSSATRDYGQDEAPGSEFKCESRSPLLDCSLCGATVRIWDFSTVARPARFAPNGIDLPETSKKMALTRGISAASGICGWIGHDGVDKDRTDDHDEAATTGKRRFTAHTGMDLNLATAGGLSSTQVNMTVLSQQQQQQDVDLGRDLKTGQPSGSEVGDRAASYESRGPGTRKRSADEGGSTVDRPPLRIHQADSVEGTVIDRDGDEVNDSRQYSTGPSKRARSSDAFGAYRSSCRSDSSDAGPSRPIPFEMEADANRCDPFVQGSDQIIGFHSTRDSTHVSSVIAMDINCHSANDDSLESVENFPIETDDVNFPSASTYANPDLNDVSDLNYSNQAQQSACFQQVPARPGEAGVSSTIDGEEVVNTEALTTQVRDGISFGISGGSIGMGASYEAEIHGTDVSVHRSDSVVGDAEPVAEVIENQGQTGEFAPDVGNTDYFVPEEMERDDPHGDSQDVISHSIGRADSGSKIVGSAKAESIESGEKTRNMDVSVQGTIAHPSLSCNAIICSGYEASKEEVSQAQKASPTNEGRFLESSYDVANGIAIGPPVGESNYEEEVEFNPINHHNAFCPWVNGNVAAAGSTSDGSSSSSCASAAAFCGWQLTLDALDTFQTLGIAAAQTVESESAASRHKDDRLTPSRNLLACHSFSKSRGQN</sequence>
<dbReference type="Pfam" id="PF07967">
    <property type="entry name" value="zf-C3HC"/>
    <property type="match status" value="1"/>
</dbReference>
<comment type="catalytic activity">
    <reaction evidence="21">
        <text>L-seryl-[protein] + ATP = O-phospho-L-seryl-[protein] + ADP + H(+)</text>
        <dbReference type="Rhea" id="RHEA:17989"/>
        <dbReference type="Rhea" id="RHEA-COMP:9863"/>
        <dbReference type="Rhea" id="RHEA-COMP:11604"/>
        <dbReference type="ChEBI" id="CHEBI:15378"/>
        <dbReference type="ChEBI" id="CHEBI:29999"/>
        <dbReference type="ChEBI" id="CHEBI:30616"/>
        <dbReference type="ChEBI" id="CHEBI:83421"/>
        <dbReference type="ChEBI" id="CHEBI:456216"/>
        <dbReference type="EC" id="2.7.11.1"/>
    </reaction>
</comment>
<protein>
    <recommendedName>
        <fullName evidence="3">non-specific serine/threonine protein kinase</fullName>
        <ecNumber evidence="3">2.7.11.1</ecNumber>
    </recommendedName>
</protein>
<name>A0AAN7GTM8_9MYRT</name>
<feature type="transmembrane region" description="Helical" evidence="23">
    <location>
        <begin position="885"/>
        <end position="904"/>
    </location>
</feature>
<keyword evidence="8" id="KW-0808">Transferase</keyword>
<keyword evidence="11" id="KW-0677">Repeat</keyword>
<evidence type="ECO:0000256" key="3">
    <source>
        <dbReference type="ARBA" id="ARBA00012513"/>
    </source>
</evidence>
<evidence type="ECO:0000256" key="12">
    <source>
        <dbReference type="ARBA" id="ARBA00022741"/>
    </source>
</evidence>
<dbReference type="GO" id="GO:0005634">
    <property type="term" value="C:nucleus"/>
    <property type="evidence" value="ECO:0007669"/>
    <property type="project" value="UniProtKB-SubCell"/>
</dbReference>
<dbReference type="InterPro" id="IPR051716">
    <property type="entry name" value="Plant_RL_S/T_kinase"/>
</dbReference>
<dbReference type="GO" id="GO:0005524">
    <property type="term" value="F:ATP binding"/>
    <property type="evidence" value="ECO:0007669"/>
    <property type="project" value="UniProtKB-KW"/>
</dbReference>
<evidence type="ECO:0000256" key="16">
    <source>
        <dbReference type="ARBA" id="ARBA00023136"/>
    </source>
</evidence>
<dbReference type="Gene3D" id="3.80.10.10">
    <property type="entry name" value="Ribonuclease Inhibitor"/>
    <property type="match status" value="4"/>
</dbReference>
<evidence type="ECO:0000256" key="7">
    <source>
        <dbReference type="ARBA" id="ARBA00022614"/>
    </source>
</evidence>
<evidence type="ECO:0000256" key="17">
    <source>
        <dbReference type="ARBA" id="ARBA00023170"/>
    </source>
</evidence>
<evidence type="ECO:0000256" key="1">
    <source>
        <dbReference type="ARBA" id="ARBA00004123"/>
    </source>
</evidence>
<comment type="caution">
    <text evidence="28">The sequence shown here is derived from an EMBL/GenBank/DDBJ whole genome shotgun (WGS) entry which is preliminary data.</text>
</comment>
<keyword evidence="12" id="KW-0547">Nucleotide-binding</keyword>
<evidence type="ECO:0000256" key="4">
    <source>
        <dbReference type="ARBA" id="ARBA00022475"/>
    </source>
</evidence>
<keyword evidence="7" id="KW-0433">Leucine-rich repeat</keyword>
<dbReference type="EC" id="2.7.11.1" evidence="3"/>
<accession>A0AAN7GTM8</accession>
<dbReference type="PANTHER" id="PTHR48053">
    <property type="entry name" value="LEUCINE RICH REPEAT FAMILY PROTEIN, EXPRESSED"/>
    <property type="match status" value="1"/>
</dbReference>
<evidence type="ECO:0000256" key="13">
    <source>
        <dbReference type="ARBA" id="ARBA00022777"/>
    </source>
</evidence>
<dbReference type="GO" id="GO:0005886">
    <property type="term" value="C:plasma membrane"/>
    <property type="evidence" value="ECO:0007669"/>
    <property type="project" value="UniProtKB-SubCell"/>
</dbReference>
<evidence type="ECO:0000256" key="5">
    <source>
        <dbReference type="ARBA" id="ARBA00022527"/>
    </source>
</evidence>
<dbReference type="GO" id="GO:0008270">
    <property type="term" value="F:zinc ion binding"/>
    <property type="evidence" value="ECO:0007669"/>
    <property type="project" value="InterPro"/>
</dbReference>
<dbReference type="EMBL" id="JAXIOK010000021">
    <property type="protein sequence ID" value="KAK4746297.1"/>
    <property type="molecule type" value="Genomic_DNA"/>
</dbReference>
<dbReference type="SMART" id="SM00369">
    <property type="entry name" value="LRR_TYP"/>
    <property type="match status" value="11"/>
</dbReference>
<evidence type="ECO:0000256" key="15">
    <source>
        <dbReference type="ARBA" id="ARBA00022989"/>
    </source>
</evidence>
<keyword evidence="29" id="KW-1185">Reference proteome</keyword>
<keyword evidence="5" id="KW-0723">Serine/threonine-protein kinase</keyword>
<feature type="domain" description="Leucine-rich repeat-containing N-terminal plant-type" evidence="26">
    <location>
        <begin position="33"/>
        <end position="73"/>
    </location>
</feature>
<evidence type="ECO:0000256" key="6">
    <source>
        <dbReference type="ARBA" id="ARBA00022553"/>
    </source>
</evidence>
<evidence type="ECO:0000256" key="10">
    <source>
        <dbReference type="ARBA" id="ARBA00022729"/>
    </source>
</evidence>
<keyword evidence="19" id="KW-0539">Nucleus</keyword>
<evidence type="ECO:0000256" key="2">
    <source>
        <dbReference type="ARBA" id="ARBA00004251"/>
    </source>
</evidence>
<evidence type="ECO:0000256" key="24">
    <source>
        <dbReference type="SAM" id="SignalP"/>
    </source>
</evidence>
<evidence type="ECO:0000256" key="11">
    <source>
        <dbReference type="ARBA" id="ARBA00022737"/>
    </source>
</evidence>
<feature type="region of interest" description="Disordered" evidence="22">
    <location>
        <begin position="1423"/>
        <end position="1541"/>
    </location>
</feature>
<feature type="region of interest" description="Disordered" evidence="22">
    <location>
        <begin position="1263"/>
        <end position="1313"/>
    </location>
</feature>
<evidence type="ECO:0000313" key="28">
    <source>
        <dbReference type="EMBL" id="KAK4746297.1"/>
    </source>
</evidence>
<dbReference type="InterPro" id="IPR012935">
    <property type="entry name" value="NuBaID_N"/>
</dbReference>
<dbReference type="InterPro" id="IPR032675">
    <property type="entry name" value="LRR_dom_sf"/>
</dbReference>
<evidence type="ECO:0000256" key="9">
    <source>
        <dbReference type="ARBA" id="ARBA00022692"/>
    </source>
</evidence>
<comment type="catalytic activity">
    <reaction evidence="20">
        <text>L-threonyl-[protein] + ATP = O-phospho-L-threonyl-[protein] + ADP + H(+)</text>
        <dbReference type="Rhea" id="RHEA:46608"/>
        <dbReference type="Rhea" id="RHEA-COMP:11060"/>
        <dbReference type="Rhea" id="RHEA-COMP:11605"/>
        <dbReference type="ChEBI" id="CHEBI:15378"/>
        <dbReference type="ChEBI" id="CHEBI:30013"/>
        <dbReference type="ChEBI" id="CHEBI:30616"/>
        <dbReference type="ChEBI" id="CHEBI:61977"/>
        <dbReference type="ChEBI" id="CHEBI:456216"/>
        <dbReference type="EC" id="2.7.11.1"/>
    </reaction>
</comment>
<evidence type="ECO:0000256" key="23">
    <source>
        <dbReference type="SAM" id="Phobius"/>
    </source>
</evidence>
<keyword evidence="4" id="KW-1003">Cell membrane</keyword>
<feature type="compositionally biased region" description="Polar residues" evidence="22">
    <location>
        <begin position="1264"/>
        <end position="1276"/>
    </location>
</feature>
<dbReference type="Pfam" id="PF08263">
    <property type="entry name" value="LRRNT_2"/>
    <property type="match status" value="1"/>
</dbReference>
<dbReference type="Proteomes" id="UP001345219">
    <property type="component" value="Chromosome 10"/>
</dbReference>
<comment type="subcellular location">
    <subcellularLocation>
        <location evidence="2">Cell membrane</location>
        <topology evidence="2">Single-pass type I membrane protein</topology>
    </subcellularLocation>
    <subcellularLocation>
        <location evidence="1">Nucleus</location>
    </subcellularLocation>
</comment>
<evidence type="ECO:0000313" key="29">
    <source>
        <dbReference type="Proteomes" id="UP001345219"/>
    </source>
</evidence>
<evidence type="ECO:0000256" key="21">
    <source>
        <dbReference type="ARBA" id="ARBA00048679"/>
    </source>
</evidence>